<dbReference type="AlphaFoldDB" id="A0AA40C8E0"/>
<organism evidence="4 5">
    <name type="scientific">Bombardia bombarda</name>
    <dbReference type="NCBI Taxonomy" id="252184"/>
    <lineage>
        <taxon>Eukaryota</taxon>
        <taxon>Fungi</taxon>
        <taxon>Dikarya</taxon>
        <taxon>Ascomycota</taxon>
        <taxon>Pezizomycotina</taxon>
        <taxon>Sordariomycetes</taxon>
        <taxon>Sordariomycetidae</taxon>
        <taxon>Sordariales</taxon>
        <taxon>Lasiosphaeriaceae</taxon>
        <taxon>Bombardia</taxon>
    </lineage>
</organism>
<dbReference type="GO" id="GO:0036374">
    <property type="term" value="F:glutathione hydrolase activity"/>
    <property type="evidence" value="ECO:0007669"/>
    <property type="project" value="InterPro"/>
</dbReference>
<dbReference type="PANTHER" id="PTHR11686:SF62">
    <property type="entry name" value="GLUTATHIONE HYDROLASE"/>
    <property type="match status" value="1"/>
</dbReference>
<feature type="active site" description="Nucleophile" evidence="1">
    <location>
        <position position="368"/>
    </location>
</feature>
<dbReference type="InterPro" id="IPR029055">
    <property type="entry name" value="Ntn_hydrolases_N"/>
</dbReference>
<dbReference type="SUPFAM" id="SSF56235">
    <property type="entry name" value="N-terminal nucleophile aminohydrolases (Ntn hydrolases)"/>
    <property type="match status" value="1"/>
</dbReference>
<dbReference type="Proteomes" id="UP001174934">
    <property type="component" value="Unassembled WGS sequence"/>
</dbReference>
<feature type="binding site" evidence="2">
    <location>
        <position position="100"/>
    </location>
    <ligand>
        <name>L-glutamate</name>
        <dbReference type="ChEBI" id="CHEBI:29985"/>
    </ligand>
</feature>
<dbReference type="GO" id="GO:0006751">
    <property type="term" value="P:glutathione catabolic process"/>
    <property type="evidence" value="ECO:0007669"/>
    <property type="project" value="InterPro"/>
</dbReference>
<dbReference type="InterPro" id="IPR043137">
    <property type="entry name" value="GGT_ssub_C"/>
</dbReference>
<keyword evidence="5" id="KW-1185">Reference proteome</keyword>
<dbReference type="InterPro" id="IPR043138">
    <property type="entry name" value="GGT_lsub"/>
</dbReference>
<evidence type="ECO:0000256" key="1">
    <source>
        <dbReference type="PIRSR" id="PIRSR600101-1"/>
    </source>
</evidence>
<dbReference type="EMBL" id="JAULSR010000002">
    <property type="protein sequence ID" value="KAK0628790.1"/>
    <property type="molecule type" value="Genomic_DNA"/>
</dbReference>
<protein>
    <submittedName>
        <fullName evidence="4">Nucleophile aminohydrolase</fullName>
    </submittedName>
</protein>
<evidence type="ECO:0000256" key="2">
    <source>
        <dbReference type="PIRSR" id="PIRSR600101-2"/>
    </source>
</evidence>
<dbReference type="Gene3D" id="1.10.246.130">
    <property type="match status" value="1"/>
</dbReference>
<accession>A0AA40C8E0</accession>
<name>A0AA40C8E0_9PEZI</name>
<keyword evidence="3" id="KW-0732">Signal</keyword>
<feature type="signal peptide" evidence="3">
    <location>
        <begin position="1"/>
        <end position="17"/>
    </location>
</feature>
<proteinExistence type="predicted"/>
<evidence type="ECO:0000256" key="3">
    <source>
        <dbReference type="SAM" id="SignalP"/>
    </source>
</evidence>
<feature type="binding site" evidence="2">
    <location>
        <begin position="386"/>
        <end position="388"/>
    </location>
    <ligand>
        <name>L-glutamate</name>
        <dbReference type="ChEBI" id="CHEBI:29985"/>
    </ligand>
</feature>
<gene>
    <name evidence="4" type="ORF">B0T17DRAFT_486408</name>
</gene>
<reference evidence="4" key="1">
    <citation type="submission" date="2023-06" db="EMBL/GenBank/DDBJ databases">
        <title>Genome-scale phylogeny and comparative genomics of the fungal order Sordariales.</title>
        <authorList>
            <consortium name="Lawrence Berkeley National Laboratory"/>
            <person name="Hensen N."/>
            <person name="Bonometti L."/>
            <person name="Westerberg I."/>
            <person name="Brannstrom I.O."/>
            <person name="Guillou S."/>
            <person name="Cros-Aarteil S."/>
            <person name="Calhoun S."/>
            <person name="Haridas S."/>
            <person name="Kuo A."/>
            <person name="Mondo S."/>
            <person name="Pangilinan J."/>
            <person name="Riley R."/>
            <person name="LaButti K."/>
            <person name="Andreopoulos B."/>
            <person name="Lipzen A."/>
            <person name="Chen C."/>
            <person name="Yanf M."/>
            <person name="Daum C."/>
            <person name="Ng V."/>
            <person name="Clum A."/>
            <person name="Steindorff A."/>
            <person name="Ohm R."/>
            <person name="Martin F."/>
            <person name="Silar P."/>
            <person name="Natvig D."/>
            <person name="Lalanne C."/>
            <person name="Gautier V."/>
            <person name="Ament-velasquez S.L."/>
            <person name="Kruys A."/>
            <person name="Hutchinson M.I."/>
            <person name="Powell A.J."/>
            <person name="Barry K."/>
            <person name="Miller A.N."/>
            <person name="Grigoriev I.V."/>
            <person name="Debuchy R."/>
            <person name="Gladieux P."/>
            <person name="Thoren M.H."/>
            <person name="Johannesson H."/>
        </authorList>
    </citation>
    <scope>NUCLEOTIDE SEQUENCE</scope>
    <source>
        <strain evidence="4">SMH3391-2</strain>
    </source>
</reference>
<dbReference type="Pfam" id="PF01019">
    <property type="entry name" value="G_glu_transpept"/>
    <property type="match status" value="1"/>
</dbReference>
<dbReference type="Gene3D" id="3.60.20.40">
    <property type="match status" value="2"/>
</dbReference>
<dbReference type="PRINTS" id="PR01210">
    <property type="entry name" value="GGTRANSPTASE"/>
</dbReference>
<sequence>MLLAALVVLSRASLCTASLCSVNPTPPQESEDRLGAVASLDARCSAIGVDILRKGGNAADATVAAQFCSGVIGMYNTGISGGSFMLIRDSARRFEFVDFRETVPAASSETMFNNNVTASILIPGEIRGLQYLHSKYGSLPWEKLVDPSVKLARDGFLVGTDFESQMDRIDDQSLFLDPIWAPEFSPQGRRLMAGDLMKRPKYAETLEIIRDRGPDAFYSGFIASTMVAALQDNNGVMRLEDLQDYQVVNRQLRSIQYDGYRITGGGSPAGGVVSLSILNALKGYSDRDQQSAVNLTSHRLSEIMRFAFGAVTYQTGDPKFVDGLELYEEAMLSQEFAAEIRGKISDEHTQPVEAYNPDGLESLETPGTAHISAADASGLAISLTSTINLTFRSRLMVPESDVEVNTASQVLVQNGFDNGTVAYLEERGHTVVWVESGHGSDLQLVRRLPNGAFDAASEPRQAQSGGFAV</sequence>
<evidence type="ECO:0000313" key="5">
    <source>
        <dbReference type="Proteomes" id="UP001174934"/>
    </source>
</evidence>
<feature type="chain" id="PRO_5041412584" evidence="3">
    <location>
        <begin position="18"/>
        <end position="469"/>
    </location>
</feature>
<dbReference type="InterPro" id="IPR000101">
    <property type="entry name" value="GGT_peptidase"/>
</dbReference>
<evidence type="ECO:0000313" key="4">
    <source>
        <dbReference type="EMBL" id="KAK0628790.1"/>
    </source>
</evidence>
<comment type="caution">
    <text evidence="4">The sequence shown here is derived from an EMBL/GenBank/DDBJ whole genome shotgun (WGS) entry which is preliminary data.</text>
</comment>
<dbReference type="PANTHER" id="PTHR11686">
    <property type="entry name" value="GAMMA GLUTAMYL TRANSPEPTIDASE"/>
    <property type="match status" value="1"/>
</dbReference>
<dbReference type="GO" id="GO:0005886">
    <property type="term" value="C:plasma membrane"/>
    <property type="evidence" value="ECO:0007669"/>
    <property type="project" value="TreeGrafter"/>
</dbReference>